<dbReference type="EMBL" id="JBBNAE010000002">
    <property type="protein sequence ID" value="KAK9144847.1"/>
    <property type="molecule type" value="Genomic_DNA"/>
</dbReference>
<reference evidence="2 3" key="1">
    <citation type="submission" date="2024-01" db="EMBL/GenBank/DDBJ databases">
        <title>Genome assemblies of Stephania.</title>
        <authorList>
            <person name="Yang L."/>
        </authorList>
    </citation>
    <scope>NUCLEOTIDE SEQUENCE [LARGE SCALE GENOMIC DNA]</scope>
    <source>
        <strain evidence="2">QJT</strain>
        <tissue evidence="2">Leaf</tissue>
    </source>
</reference>
<gene>
    <name evidence="2" type="ORF">Sjap_004750</name>
</gene>
<protein>
    <submittedName>
        <fullName evidence="2">Uncharacterized protein</fullName>
    </submittedName>
</protein>
<evidence type="ECO:0000313" key="3">
    <source>
        <dbReference type="Proteomes" id="UP001417504"/>
    </source>
</evidence>
<proteinExistence type="predicted"/>
<feature type="region of interest" description="Disordered" evidence="1">
    <location>
        <begin position="1"/>
        <end position="55"/>
    </location>
</feature>
<comment type="caution">
    <text evidence="2">The sequence shown here is derived from an EMBL/GenBank/DDBJ whole genome shotgun (WGS) entry which is preliminary data.</text>
</comment>
<evidence type="ECO:0000256" key="1">
    <source>
        <dbReference type="SAM" id="MobiDB-lite"/>
    </source>
</evidence>
<keyword evidence="3" id="KW-1185">Reference proteome</keyword>
<name>A0AAP0PI34_9MAGN</name>
<dbReference type="Proteomes" id="UP001417504">
    <property type="component" value="Unassembled WGS sequence"/>
</dbReference>
<accession>A0AAP0PI34</accession>
<dbReference type="AlphaFoldDB" id="A0AAP0PI34"/>
<feature type="compositionally biased region" description="Polar residues" evidence="1">
    <location>
        <begin position="1"/>
        <end position="11"/>
    </location>
</feature>
<sequence length="122" mass="13530">MIASLNTSTTENVEKASDDEVSGSNEEMSGSALPASAGMMSSEASPVEGTLENKEDELGIPMYNYSLPTKKMRMRLREDGNRKRVKIRFRLRDRWTERAVGGGCKSSRIYAASTLTRTEQAF</sequence>
<evidence type="ECO:0000313" key="2">
    <source>
        <dbReference type="EMBL" id="KAK9144847.1"/>
    </source>
</evidence>
<organism evidence="2 3">
    <name type="scientific">Stephania japonica</name>
    <dbReference type="NCBI Taxonomy" id="461633"/>
    <lineage>
        <taxon>Eukaryota</taxon>
        <taxon>Viridiplantae</taxon>
        <taxon>Streptophyta</taxon>
        <taxon>Embryophyta</taxon>
        <taxon>Tracheophyta</taxon>
        <taxon>Spermatophyta</taxon>
        <taxon>Magnoliopsida</taxon>
        <taxon>Ranunculales</taxon>
        <taxon>Menispermaceae</taxon>
        <taxon>Menispermoideae</taxon>
        <taxon>Cissampelideae</taxon>
        <taxon>Stephania</taxon>
    </lineage>
</organism>